<evidence type="ECO:0000256" key="7">
    <source>
        <dbReference type="SAM" id="Phobius"/>
    </source>
</evidence>
<gene>
    <name evidence="9" type="ORF">ABIQ69_02760</name>
</gene>
<feature type="transmembrane region" description="Helical" evidence="7">
    <location>
        <begin position="273"/>
        <end position="294"/>
    </location>
</feature>
<dbReference type="Pfam" id="PF07690">
    <property type="entry name" value="MFS_1"/>
    <property type="match status" value="1"/>
</dbReference>
<dbReference type="InterPro" id="IPR036259">
    <property type="entry name" value="MFS_trans_sf"/>
</dbReference>
<dbReference type="AlphaFoldDB" id="A0AAU7W9I0"/>
<feature type="transmembrane region" description="Helical" evidence="7">
    <location>
        <begin position="369"/>
        <end position="389"/>
    </location>
</feature>
<feature type="transmembrane region" description="Helical" evidence="7">
    <location>
        <begin position="115"/>
        <end position="136"/>
    </location>
</feature>
<feature type="transmembrane region" description="Helical" evidence="7">
    <location>
        <begin position="21"/>
        <end position="40"/>
    </location>
</feature>
<feature type="transmembrane region" description="Helical" evidence="7">
    <location>
        <begin position="242"/>
        <end position="267"/>
    </location>
</feature>
<keyword evidence="5 7" id="KW-1133">Transmembrane helix</keyword>
<feature type="transmembrane region" description="Helical" evidence="7">
    <location>
        <begin position="90"/>
        <end position="109"/>
    </location>
</feature>
<dbReference type="EMBL" id="CP158374">
    <property type="protein sequence ID" value="XBX82859.1"/>
    <property type="molecule type" value="Genomic_DNA"/>
</dbReference>
<evidence type="ECO:0000256" key="2">
    <source>
        <dbReference type="ARBA" id="ARBA00022448"/>
    </source>
</evidence>
<accession>A0AAU7W9I0</accession>
<keyword evidence="4 7" id="KW-0812">Transmembrane</keyword>
<dbReference type="PANTHER" id="PTHR23517:SF3">
    <property type="entry name" value="INTEGRAL MEMBRANE TRANSPORT PROTEIN"/>
    <property type="match status" value="1"/>
</dbReference>
<evidence type="ECO:0000256" key="3">
    <source>
        <dbReference type="ARBA" id="ARBA00022475"/>
    </source>
</evidence>
<proteinExistence type="predicted"/>
<feature type="transmembrane region" description="Helical" evidence="7">
    <location>
        <begin position="409"/>
        <end position="427"/>
    </location>
</feature>
<reference evidence="9" key="1">
    <citation type="submission" date="2024-05" db="EMBL/GenBank/DDBJ databases">
        <authorList>
            <person name="Yu L."/>
        </authorList>
    </citation>
    <scope>NUCLEOTIDE SEQUENCE</scope>
    <source>
        <strain evidence="9">G08B096</strain>
    </source>
</reference>
<sequence>MTAPHPQTRARPPRPTAGLGGRTWTALVIIGLVGQLAWTVENMYLNVFVYDVITPQPEAIALMVASSAVAATVGAIIVGAWSDRSGRRRVFVAAGYVLWGACTAAFGLVGEPDGVASGVVGAMTAIIVLDCVMSFIGSGANDAAFMAWVTDSTTPSNRGRVDGMLAVLPLVAMLLVFGLLDGLTRAGDWGVFFAVVGALTAVAGGASLLLMRDRPVPRSGERVFASIRHGFRPSSVRRNPGLYLTLLTCAVIGTSSQVFLPYVIIYLQRYLRIEAYALVLGVVLIAASLLSILGGRVMDRVGKERFLLPSVGVFAAGLLAMPFAHEPVWVIAAATVMMTGMMASLATVNALVRDRTPAERAGAVQGLRMILGVMVPMILGPTIGAAVISGAGTTFEQLGVVQPVPGPQIFVAAAVVLLAGPAVWAWARRASA</sequence>
<dbReference type="PROSITE" id="PS50850">
    <property type="entry name" value="MFS"/>
    <property type="match status" value="1"/>
</dbReference>
<dbReference type="SUPFAM" id="SSF103473">
    <property type="entry name" value="MFS general substrate transporter"/>
    <property type="match status" value="1"/>
</dbReference>
<dbReference type="RefSeq" id="WP_350348875.1">
    <property type="nucleotide sequence ID" value="NZ_CP158374.1"/>
</dbReference>
<keyword evidence="6 7" id="KW-0472">Membrane</keyword>
<dbReference type="GO" id="GO:0005886">
    <property type="term" value="C:plasma membrane"/>
    <property type="evidence" value="ECO:0007669"/>
    <property type="project" value="UniProtKB-SubCell"/>
</dbReference>
<evidence type="ECO:0000256" key="1">
    <source>
        <dbReference type="ARBA" id="ARBA00004651"/>
    </source>
</evidence>
<organism evidence="9">
    <name type="scientific">Agromyces sp. G08B096</name>
    <dbReference type="NCBI Taxonomy" id="3156399"/>
    <lineage>
        <taxon>Bacteria</taxon>
        <taxon>Bacillati</taxon>
        <taxon>Actinomycetota</taxon>
        <taxon>Actinomycetes</taxon>
        <taxon>Micrococcales</taxon>
        <taxon>Microbacteriaceae</taxon>
        <taxon>Agromyces</taxon>
    </lineage>
</organism>
<protein>
    <submittedName>
        <fullName evidence="9">MFS transporter</fullName>
    </submittedName>
</protein>
<dbReference type="Gene3D" id="1.20.1250.20">
    <property type="entry name" value="MFS general substrate transporter like domains"/>
    <property type="match status" value="2"/>
</dbReference>
<evidence type="ECO:0000313" key="9">
    <source>
        <dbReference type="EMBL" id="XBX82859.1"/>
    </source>
</evidence>
<evidence type="ECO:0000256" key="5">
    <source>
        <dbReference type="ARBA" id="ARBA00022989"/>
    </source>
</evidence>
<evidence type="ECO:0000259" key="8">
    <source>
        <dbReference type="PROSITE" id="PS50850"/>
    </source>
</evidence>
<feature type="transmembrane region" description="Helical" evidence="7">
    <location>
        <begin position="60"/>
        <end position="78"/>
    </location>
</feature>
<comment type="subcellular location">
    <subcellularLocation>
        <location evidence="1">Cell membrane</location>
        <topology evidence="1">Multi-pass membrane protein</topology>
    </subcellularLocation>
</comment>
<name>A0AAU7W9I0_9MICO</name>
<keyword evidence="2" id="KW-0813">Transport</keyword>
<dbReference type="InterPro" id="IPR020846">
    <property type="entry name" value="MFS_dom"/>
</dbReference>
<dbReference type="InterPro" id="IPR011701">
    <property type="entry name" value="MFS"/>
</dbReference>
<evidence type="ECO:0000256" key="4">
    <source>
        <dbReference type="ARBA" id="ARBA00022692"/>
    </source>
</evidence>
<feature type="domain" description="Major facilitator superfamily (MFS) profile" evidence="8">
    <location>
        <begin position="23"/>
        <end position="431"/>
    </location>
</feature>
<dbReference type="PANTHER" id="PTHR23517">
    <property type="entry name" value="RESISTANCE PROTEIN MDTM, PUTATIVE-RELATED-RELATED"/>
    <property type="match status" value="1"/>
</dbReference>
<feature type="transmembrane region" description="Helical" evidence="7">
    <location>
        <begin position="189"/>
        <end position="210"/>
    </location>
</feature>
<feature type="transmembrane region" description="Helical" evidence="7">
    <location>
        <begin position="164"/>
        <end position="183"/>
    </location>
</feature>
<evidence type="ECO:0000256" key="6">
    <source>
        <dbReference type="ARBA" id="ARBA00023136"/>
    </source>
</evidence>
<feature type="transmembrane region" description="Helical" evidence="7">
    <location>
        <begin position="329"/>
        <end position="348"/>
    </location>
</feature>
<feature type="transmembrane region" description="Helical" evidence="7">
    <location>
        <begin position="306"/>
        <end position="323"/>
    </location>
</feature>
<dbReference type="InterPro" id="IPR050171">
    <property type="entry name" value="MFS_Transporters"/>
</dbReference>
<keyword evidence="3" id="KW-1003">Cell membrane</keyword>
<dbReference type="GO" id="GO:0022857">
    <property type="term" value="F:transmembrane transporter activity"/>
    <property type="evidence" value="ECO:0007669"/>
    <property type="project" value="InterPro"/>
</dbReference>